<accession>A0A1M7IIK1</accession>
<evidence type="ECO:0000313" key="2">
    <source>
        <dbReference type="Proteomes" id="UP000184038"/>
    </source>
</evidence>
<protein>
    <recommendedName>
        <fullName evidence="3">C3H1-type domain-containing protein</fullName>
    </recommendedName>
</protein>
<reference evidence="1 2" key="1">
    <citation type="submission" date="2016-11" db="EMBL/GenBank/DDBJ databases">
        <authorList>
            <person name="Jaros S."/>
            <person name="Januszkiewicz K."/>
            <person name="Wedrychowicz H."/>
        </authorList>
    </citation>
    <scope>NUCLEOTIDE SEQUENCE [LARGE SCALE GENOMIC DNA]</scope>
    <source>
        <strain evidence="1 2">DSM 15930</strain>
    </source>
</reference>
<sequence>MAKYRETVCLYYVALGECKKGRDACHEHYCQKCNKYYPRAKERHINQKKKSIQDLKKNERYD</sequence>
<dbReference type="STRING" id="1120996.SAMN02746066_01883"/>
<dbReference type="EMBL" id="FRCP01000009">
    <property type="protein sequence ID" value="SHM40499.1"/>
    <property type="molecule type" value="Genomic_DNA"/>
</dbReference>
<dbReference type="Proteomes" id="UP000184038">
    <property type="component" value="Unassembled WGS sequence"/>
</dbReference>
<evidence type="ECO:0008006" key="3">
    <source>
        <dbReference type="Google" id="ProtNLM"/>
    </source>
</evidence>
<dbReference type="RefSeq" id="WP_073286529.1">
    <property type="nucleotide sequence ID" value="NZ_FRCP01000009.1"/>
</dbReference>
<gene>
    <name evidence="1" type="ORF">SAMN02746066_01883</name>
</gene>
<name>A0A1M7IIK1_9FIRM</name>
<dbReference type="OrthoDB" id="2062503at2"/>
<evidence type="ECO:0000313" key="1">
    <source>
        <dbReference type="EMBL" id="SHM40499.1"/>
    </source>
</evidence>
<keyword evidence="2" id="KW-1185">Reference proteome</keyword>
<proteinExistence type="predicted"/>
<organism evidence="1 2">
    <name type="scientific">Anaerosporobacter mobilis DSM 15930</name>
    <dbReference type="NCBI Taxonomy" id="1120996"/>
    <lineage>
        <taxon>Bacteria</taxon>
        <taxon>Bacillati</taxon>
        <taxon>Bacillota</taxon>
        <taxon>Clostridia</taxon>
        <taxon>Lachnospirales</taxon>
        <taxon>Lachnospiraceae</taxon>
        <taxon>Anaerosporobacter</taxon>
    </lineage>
</organism>
<dbReference type="AlphaFoldDB" id="A0A1M7IIK1"/>